<name>A0ABR3BMS2_9TREE</name>
<sequence>MLFSAPISSLRIVVSTKDKDRLTKSETCGIPSTCRFDLSFHSICSKAQSARSNHWYRHHRTKYTLLSSFNALYISKIVSVAAAVEDLEKISKHDEPNQYQSNSIHRESYFARSDSQLSVLVQHLKASSHSCHPEVPATSRLYLLTDRLQPEPPLPLS</sequence>
<dbReference type="RefSeq" id="XP_066611268.1">
    <property type="nucleotide sequence ID" value="XM_066760507.1"/>
</dbReference>
<reference evidence="2" key="1">
    <citation type="submission" date="2015-01" db="EMBL/GenBank/DDBJ databases">
        <title>The Genome Sequence of Cryptococcus gattii MMRL2647.</title>
        <authorList>
            <consortium name="The Broad Institute Genomics Platform"/>
            <person name="Cuomo C."/>
            <person name="Litvintseva A."/>
            <person name="Chen Y."/>
            <person name="Heitman J."/>
            <person name="Sun S."/>
            <person name="Springer D."/>
            <person name="Dromer F."/>
            <person name="Young S."/>
            <person name="Zeng Q."/>
            <person name="Gargeya S."/>
            <person name="Abouelleil A."/>
            <person name="Alvarado L."/>
            <person name="Chapman S.B."/>
            <person name="Gainer-Dewar J."/>
            <person name="Goldberg J."/>
            <person name="Griggs A."/>
            <person name="Gujja S."/>
            <person name="Hansen M."/>
            <person name="Howarth C."/>
            <person name="Imamovic A."/>
            <person name="Larimer J."/>
            <person name="Murphy C."/>
            <person name="Naylor J."/>
            <person name="Pearson M."/>
            <person name="Priest M."/>
            <person name="Roberts A."/>
            <person name="Saif S."/>
            <person name="Shea T."/>
            <person name="Sykes S."/>
            <person name="Wortman J."/>
            <person name="Nusbaum C."/>
            <person name="Birren B."/>
        </authorList>
    </citation>
    <scope>NUCLEOTIDE SEQUENCE [LARGE SCALE GENOMIC DNA]</scope>
    <source>
        <strain evidence="2">IND107</strain>
    </source>
</reference>
<protein>
    <submittedName>
        <fullName evidence="1">Uncharacterized protein</fullName>
    </submittedName>
</protein>
<dbReference type="GeneID" id="91992915"/>
<comment type="caution">
    <text evidence="1">The sequence shown here is derived from an EMBL/GenBank/DDBJ whole genome shotgun (WGS) entry which is preliminary data.</text>
</comment>
<organism evidence="1 2">
    <name type="scientific">Cryptococcus tetragattii IND107</name>
    <dbReference type="NCBI Taxonomy" id="1296105"/>
    <lineage>
        <taxon>Eukaryota</taxon>
        <taxon>Fungi</taxon>
        <taxon>Dikarya</taxon>
        <taxon>Basidiomycota</taxon>
        <taxon>Agaricomycotina</taxon>
        <taxon>Tremellomycetes</taxon>
        <taxon>Tremellales</taxon>
        <taxon>Cryptococcaceae</taxon>
        <taxon>Cryptococcus</taxon>
        <taxon>Cryptococcus gattii species complex</taxon>
    </lineage>
</organism>
<evidence type="ECO:0000313" key="2">
    <source>
        <dbReference type="Proteomes" id="UP000054399"/>
    </source>
</evidence>
<reference evidence="1 2" key="2">
    <citation type="submission" date="2024-01" db="EMBL/GenBank/DDBJ databases">
        <title>Comparative genomics of Cryptococcus and Kwoniella reveals pathogenesis evolution and contrasting modes of karyotype evolution via chromosome fusion or intercentromeric recombination.</title>
        <authorList>
            <person name="Coelho M.A."/>
            <person name="David-Palma M."/>
            <person name="Shea T."/>
            <person name="Bowers K."/>
            <person name="Mcginley-Smith S."/>
            <person name="Mohammad A.W."/>
            <person name="Gnirke A."/>
            <person name="Yurkov A.M."/>
            <person name="Nowrousian M."/>
            <person name="Sun S."/>
            <person name="Cuomo C.A."/>
            <person name="Heitman J."/>
        </authorList>
    </citation>
    <scope>NUCLEOTIDE SEQUENCE [LARGE SCALE GENOMIC DNA]</scope>
    <source>
        <strain evidence="1 2">IND107</strain>
    </source>
</reference>
<keyword evidence="2" id="KW-1185">Reference proteome</keyword>
<dbReference type="EMBL" id="ATAM02000012">
    <property type="protein sequence ID" value="KAL0241886.1"/>
    <property type="molecule type" value="Genomic_DNA"/>
</dbReference>
<proteinExistence type="predicted"/>
<gene>
    <name evidence="1" type="ORF">I308_106060</name>
</gene>
<dbReference type="Proteomes" id="UP000054399">
    <property type="component" value="Unassembled WGS sequence"/>
</dbReference>
<evidence type="ECO:0000313" key="1">
    <source>
        <dbReference type="EMBL" id="KAL0241886.1"/>
    </source>
</evidence>
<accession>A0ABR3BMS2</accession>